<comment type="caution">
    <text evidence="5">The sequence shown here is derived from an EMBL/GenBank/DDBJ whole genome shotgun (WGS) entry which is preliminary data.</text>
</comment>
<accession>A0A9P6VMG3</accession>
<dbReference type="Pfam" id="PF10250">
    <property type="entry name" value="O-FucT"/>
    <property type="match status" value="1"/>
</dbReference>
<dbReference type="GO" id="GO:0006004">
    <property type="term" value="P:fucose metabolic process"/>
    <property type="evidence" value="ECO:0007669"/>
    <property type="project" value="UniProtKB-KW"/>
</dbReference>
<evidence type="ECO:0000256" key="3">
    <source>
        <dbReference type="ARBA" id="ARBA00023277"/>
    </source>
</evidence>
<keyword evidence="4" id="KW-1133">Transmembrane helix</keyword>
<keyword evidence="4" id="KW-0472">Membrane</keyword>
<dbReference type="Proteomes" id="UP000785200">
    <property type="component" value="Unassembled WGS sequence"/>
</dbReference>
<evidence type="ECO:0000256" key="1">
    <source>
        <dbReference type="ARBA" id="ARBA00022679"/>
    </source>
</evidence>
<name>A0A9P6VMG3_9HELO</name>
<feature type="transmembrane region" description="Helical" evidence="4">
    <location>
        <begin position="12"/>
        <end position="29"/>
    </location>
</feature>
<evidence type="ECO:0000256" key="2">
    <source>
        <dbReference type="ARBA" id="ARBA00023253"/>
    </source>
</evidence>
<sequence>MSLSPRDTHIFQLLLVFILITIAFYYLFLENRYDVHDVYRATVTGKKQSFIEDFLSSDIDGSFDGSPLADLCNTRTWVPGLIFKCEPPRGGVSNVRNIMLNCVRYAIEAGATGFIVPEIMVHRPKLASVNDLHAQRVVPFTYLFDQAHFTTTLGAACPKMHIYDHQNDLWDMPSTAIPVHIPRAQLTSLYHTQAETVMLSPANWTTAFNDLLNTSYPRAFSTSKPVLVSLESPLLQWPLSYDQPAFVATFGRILRFNEDLRRLAATVVYAMSAKYQLGINPSLPGIQDGRFYGAHLRSAIDAVKASWTPYETQAKNYISHATDSNLRLMYAASDSPKDLVMFIDEAGNNSFPIEVTTKDLLLLEKGFKRDVVEMASLTLEQQSAIDYEVLLRASLIGGTRELGCGLVLKFKGDWPRYEGVE</sequence>
<evidence type="ECO:0000256" key="4">
    <source>
        <dbReference type="SAM" id="Phobius"/>
    </source>
</evidence>
<keyword evidence="1" id="KW-0808">Transferase</keyword>
<organism evidence="5 6">
    <name type="scientific">Hyphodiscus hymeniophilus</name>
    <dbReference type="NCBI Taxonomy" id="353542"/>
    <lineage>
        <taxon>Eukaryota</taxon>
        <taxon>Fungi</taxon>
        <taxon>Dikarya</taxon>
        <taxon>Ascomycota</taxon>
        <taxon>Pezizomycotina</taxon>
        <taxon>Leotiomycetes</taxon>
        <taxon>Helotiales</taxon>
        <taxon>Hyphodiscaceae</taxon>
        <taxon>Hyphodiscus</taxon>
    </lineage>
</organism>
<dbReference type="CDD" id="cd11296">
    <property type="entry name" value="O-FucT_like"/>
    <property type="match status" value="1"/>
</dbReference>
<gene>
    <name evidence="5" type="ORF">D0Z07_2317</name>
</gene>
<dbReference type="EMBL" id="VNKQ01000005">
    <property type="protein sequence ID" value="KAG0650723.1"/>
    <property type="molecule type" value="Genomic_DNA"/>
</dbReference>
<evidence type="ECO:0000313" key="6">
    <source>
        <dbReference type="Proteomes" id="UP000785200"/>
    </source>
</evidence>
<dbReference type="AlphaFoldDB" id="A0A9P6VMG3"/>
<keyword evidence="2" id="KW-0294">Fucose metabolism</keyword>
<dbReference type="InterPro" id="IPR019378">
    <property type="entry name" value="GDP-Fuc_O-FucTrfase"/>
</dbReference>
<keyword evidence="6" id="KW-1185">Reference proteome</keyword>
<evidence type="ECO:0000313" key="5">
    <source>
        <dbReference type="EMBL" id="KAG0650723.1"/>
    </source>
</evidence>
<dbReference type="OrthoDB" id="20368at2759"/>
<proteinExistence type="predicted"/>
<protein>
    <submittedName>
        <fullName evidence="5">Uncharacterized protein</fullName>
    </submittedName>
</protein>
<reference evidence="5" key="1">
    <citation type="submission" date="2019-07" db="EMBL/GenBank/DDBJ databases">
        <title>Hyphodiscus hymeniophilus genome sequencing and assembly.</title>
        <authorList>
            <person name="Kramer G."/>
            <person name="Nodwell J."/>
        </authorList>
    </citation>
    <scope>NUCLEOTIDE SEQUENCE</scope>
    <source>
        <strain evidence="5">ATCC 34498</strain>
    </source>
</reference>
<keyword evidence="3" id="KW-0119">Carbohydrate metabolism</keyword>
<keyword evidence="4" id="KW-0812">Transmembrane</keyword>
<dbReference type="GO" id="GO:0016740">
    <property type="term" value="F:transferase activity"/>
    <property type="evidence" value="ECO:0007669"/>
    <property type="project" value="UniProtKB-KW"/>
</dbReference>